<comment type="caution">
    <text evidence="2">The sequence shown here is derived from an EMBL/GenBank/DDBJ whole genome shotgun (WGS) entry which is preliminary data.</text>
</comment>
<evidence type="ECO:0000313" key="3">
    <source>
        <dbReference type="Proteomes" id="UP000663845"/>
    </source>
</evidence>
<evidence type="ECO:0000256" key="1">
    <source>
        <dbReference type="SAM" id="SignalP"/>
    </source>
</evidence>
<dbReference type="Proteomes" id="UP000663845">
    <property type="component" value="Unassembled WGS sequence"/>
</dbReference>
<gene>
    <name evidence="2" type="ORF">JYZ213_LOCUS12437</name>
</gene>
<evidence type="ECO:0000313" key="2">
    <source>
        <dbReference type="EMBL" id="CAF0935810.1"/>
    </source>
</evidence>
<reference evidence="2" key="1">
    <citation type="submission" date="2021-02" db="EMBL/GenBank/DDBJ databases">
        <authorList>
            <person name="Nowell W R."/>
        </authorList>
    </citation>
    <scope>NUCLEOTIDE SEQUENCE</scope>
</reference>
<protein>
    <submittedName>
        <fullName evidence="2">Uncharacterized protein</fullName>
    </submittedName>
</protein>
<dbReference type="AlphaFoldDB" id="A0A814C651"/>
<feature type="chain" id="PRO_5032376274" evidence="1">
    <location>
        <begin position="22"/>
        <end position="311"/>
    </location>
</feature>
<proteinExistence type="predicted"/>
<organism evidence="2 3">
    <name type="scientific">Adineta steineri</name>
    <dbReference type="NCBI Taxonomy" id="433720"/>
    <lineage>
        <taxon>Eukaryota</taxon>
        <taxon>Metazoa</taxon>
        <taxon>Spiralia</taxon>
        <taxon>Gnathifera</taxon>
        <taxon>Rotifera</taxon>
        <taxon>Eurotatoria</taxon>
        <taxon>Bdelloidea</taxon>
        <taxon>Adinetida</taxon>
        <taxon>Adinetidae</taxon>
        <taxon>Adineta</taxon>
    </lineage>
</organism>
<keyword evidence="1" id="KW-0732">Signal</keyword>
<name>A0A814C651_9BILA</name>
<dbReference type="EMBL" id="CAJNOG010000097">
    <property type="protein sequence ID" value="CAF0935810.1"/>
    <property type="molecule type" value="Genomic_DNA"/>
</dbReference>
<sequence length="311" mass="35354">MLLITINISFFVGLLVIGTSANHNFKCVNTNNQINVPYQLPAGQSPVSNQIPDEAQLYPLYETCHLVPYDYAYSPSADCLSSTSNRVIDPIIPLFLSPSMIQVAALLELFILKHFDSSFTPSATNFTVLHKRTLTSIILNVVNIIAELHISLDYFSCYTAEEQTGIEIGFSSYEWSSFNITFYHNIICAIDIKHGYIELLVDEQSQLTLQTFVRGLEQSISQNGNVIIKYPRDFDQDPFHATLLTADYRFPYDCMTEKLEDYITNTQNQLFKMPITIEVCCFITQDTITHQIKYYRATTCTHSSNPCILDL</sequence>
<feature type="signal peptide" evidence="1">
    <location>
        <begin position="1"/>
        <end position="21"/>
    </location>
</feature>
<accession>A0A814C651</accession>